<reference evidence="1 2" key="1">
    <citation type="journal article" date="2015" name="Genome Announc.">
        <title>Closed Genome Sequence of Octadecabacter temperatus SB1, the First Mesophilic Species of the Genus Octadecabacter.</title>
        <authorList>
            <person name="Voget S."/>
            <person name="Billerbeck S."/>
            <person name="Simon M."/>
            <person name="Daniel R."/>
        </authorList>
    </citation>
    <scope>NUCLEOTIDE SEQUENCE [LARGE SCALE GENOMIC DNA]</scope>
    <source>
        <strain evidence="1 2">SB1</strain>
    </source>
</reference>
<keyword evidence="2" id="KW-1185">Reference proteome</keyword>
<evidence type="ECO:0000313" key="1">
    <source>
        <dbReference type="EMBL" id="AKS45266.1"/>
    </source>
</evidence>
<dbReference type="KEGG" id="otm:OSB_07050"/>
<name>A0A0K0Y307_9RHOB</name>
<dbReference type="Proteomes" id="UP000067444">
    <property type="component" value="Chromosome"/>
</dbReference>
<accession>A0A0K0Y307</accession>
<sequence length="62" mass="6744">MRYAKGILNDRRNRHSKTDALDRRALTPGHTLFAATICFPPLAAVHALCSIGQSGLRADIAL</sequence>
<dbReference type="AlphaFoldDB" id="A0A0K0Y307"/>
<proteinExistence type="predicted"/>
<protein>
    <submittedName>
        <fullName evidence="1">Uncharacterized protein</fullName>
    </submittedName>
</protein>
<gene>
    <name evidence="1" type="ORF">OSB_07050</name>
</gene>
<dbReference type="EMBL" id="CP012160">
    <property type="protein sequence ID" value="AKS45266.1"/>
    <property type="molecule type" value="Genomic_DNA"/>
</dbReference>
<organism evidence="1 2">
    <name type="scientific">Octadecabacter temperatus</name>
    <dbReference type="NCBI Taxonomy" id="1458307"/>
    <lineage>
        <taxon>Bacteria</taxon>
        <taxon>Pseudomonadati</taxon>
        <taxon>Pseudomonadota</taxon>
        <taxon>Alphaproteobacteria</taxon>
        <taxon>Rhodobacterales</taxon>
        <taxon>Roseobacteraceae</taxon>
        <taxon>Octadecabacter</taxon>
    </lineage>
</organism>
<evidence type="ECO:0000313" key="2">
    <source>
        <dbReference type="Proteomes" id="UP000067444"/>
    </source>
</evidence>